<accession>A0AC35EX51</accession>
<reference evidence="2" key="1">
    <citation type="submission" date="2022-11" db="UniProtKB">
        <authorList>
            <consortium name="WormBaseParasite"/>
        </authorList>
    </citation>
    <scope>IDENTIFICATION</scope>
</reference>
<dbReference type="WBParaSite" id="PS1159_v2.g11588.t1">
    <property type="protein sequence ID" value="PS1159_v2.g11588.t1"/>
    <property type="gene ID" value="PS1159_v2.g11588"/>
</dbReference>
<evidence type="ECO:0000313" key="2">
    <source>
        <dbReference type="WBParaSite" id="PS1159_v2.g11588.t1"/>
    </source>
</evidence>
<name>A0AC35EX51_9BILA</name>
<protein>
    <submittedName>
        <fullName evidence="2">Uncharacterized protein</fullName>
    </submittedName>
</protein>
<proteinExistence type="predicted"/>
<sequence>MAPPSAAKKKKQEIIKNNGVPNGSHRVASSVPPESQPLSTAAAPEIKPDIIHRPLNSSKTLSETQLNHLTNLNTSNALKRKTKAATARAISAEMKLNRQKRNHSVLGATSSSKDNDSSFSETKEETEEVATLKSSNLISTDIPAEPTKTPSQTPASLKSAEDVSKYSFYKRLKANRERAKNELGTGYRVTNSPEGKVSVEEAARFKVLKRLTADQYAGLDTKHYPGLTSVKNYLKDLSKKLEELEKDGLAQAIINHINSLEAFPRNLIRICIGIDKGSDTVKIVLFLVDLTDPLSPKKLKIFACVLGDEKRECLMPYLDLIDEAVAFLQSGLIETKHGLNT</sequence>
<dbReference type="Proteomes" id="UP000887580">
    <property type="component" value="Unplaced"/>
</dbReference>
<evidence type="ECO:0000313" key="1">
    <source>
        <dbReference type="Proteomes" id="UP000887580"/>
    </source>
</evidence>
<organism evidence="1 2">
    <name type="scientific">Panagrolaimus sp. PS1159</name>
    <dbReference type="NCBI Taxonomy" id="55785"/>
    <lineage>
        <taxon>Eukaryota</taxon>
        <taxon>Metazoa</taxon>
        <taxon>Ecdysozoa</taxon>
        <taxon>Nematoda</taxon>
        <taxon>Chromadorea</taxon>
        <taxon>Rhabditida</taxon>
        <taxon>Tylenchina</taxon>
        <taxon>Panagrolaimomorpha</taxon>
        <taxon>Panagrolaimoidea</taxon>
        <taxon>Panagrolaimidae</taxon>
        <taxon>Panagrolaimus</taxon>
    </lineage>
</organism>